<organism evidence="6 7">
    <name type="scientific">Stichopus japonicus</name>
    <name type="common">Sea cucumber</name>
    <dbReference type="NCBI Taxonomy" id="307972"/>
    <lineage>
        <taxon>Eukaryota</taxon>
        <taxon>Metazoa</taxon>
        <taxon>Echinodermata</taxon>
        <taxon>Eleutherozoa</taxon>
        <taxon>Echinozoa</taxon>
        <taxon>Holothuroidea</taxon>
        <taxon>Aspidochirotacea</taxon>
        <taxon>Aspidochirotida</taxon>
        <taxon>Stichopodidae</taxon>
        <taxon>Apostichopus</taxon>
    </lineage>
</organism>
<dbReference type="OrthoDB" id="1357022at2759"/>
<dbReference type="GO" id="GO:0042981">
    <property type="term" value="P:regulation of apoptotic process"/>
    <property type="evidence" value="ECO:0007669"/>
    <property type="project" value="InterPro"/>
</dbReference>
<dbReference type="InterPro" id="IPR027417">
    <property type="entry name" value="P-loop_NTPase"/>
</dbReference>
<dbReference type="GO" id="GO:0006508">
    <property type="term" value="P:proteolysis"/>
    <property type="evidence" value="ECO:0007669"/>
    <property type="project" value="UniProtKB-KW"/>
</dbReference>
<dbReference type="Gene3D" id="1.10.10.10">
    <property type="entry name" value="Winged helix-like DNA-binding domain superfamily/Winged helix DNA-binding domain"/>
    <property type="match status" value="1"/>
</dbReference>
<gene>
    <name evidence="6" type="ORF">BSL78_05821</name>
</gene>
<evidence type="ECO:0000256" key="1">
    <source>
        <dbReference type="ARBA" id="ARBA00022574"/>
    </source>
</evidence>
<dbReference type="SUPFAM" id="SSF50978">
    <property type="entry name" value="WD40 repeat-like"/>
    <property type="match status" value="1"/>
</dbReference>
<dbReference type="PRINTS" id="PR00364">
    <property type="entry name" value="DISEASERSIST"/>
</dbReference>
<evidence type="ECO:0000313" key="6">
    <source>
        <dbReference type="EMBL" id="PIK57251.1"/>
    </source>
</evidence>
<dbReference type="InterPro" id="IPR036388">
    <property type="entry name" value="WH-like_DNA-bd_sf"/>
</dbReference>
<feature type="repeat" description="WD" evidence="4">
    <location>
        <begin position="598"/>
        <end position="639"/>
    </location>
</feature>
<dbReference type="GO" id="GO:0005829">
    <property type="term" value="C:cytosol"/>
    <property type="evidence" value="ECO:0007669"/>
    <property type="project" value="UniProtKB-ARBA"/>
</dbReference>
<dbReference type="Gene3D" id="1.10.8.430">
    <property type="entry name" value="Helical domain of apoptotic protease-activating factors"/>
    <property type="match status" value="1"/>
</dbReference>
<feature type="repeat" description="WD" evidence="4">
    <location>
        <begin position="849"/>
        <end position="890"/>
    </location>
</feature>
<dbReference type="EMBL" id="MRZV01000148">
    <property type="protein sequence ID" value="PIK57251.1"/>
    <property type="molecule type" value="Genomic_DNA"/>
</dbReference>
<evidence type="ECO:0000256" key="2">
    <source>
        <dbReference type="ARBA" id="ARBA00022703"/>
    </source>
</evidence>
<dbReference type="InterPro" id="IPR015943">
    <property type="entry name" value="WD40/YVTN_repeat-like_dom_sf"/>
</dbReference>
<dbReference type="InterPro" id="IPR001315">
    <property type="entry name" value="CARD"/>
</dbReference>
<dbReference type="Pfam" id="PF00619">
    <property type="entry name" value="CARD"/>
    <property type="match status" value="1"/>
</dbReference>
<dbReference type="GO" id="GO:0006915">
    <property type="term" value="P:apoptotic process"/>
    <property type="evidence" value="ECO:0007669"/>
    <property type="project" value="UniProtKB-KW"/>
</dbReference>
<dbReference type="GO" id="GO:0043531">
    <property type="term" value="F:ADP binding"/>
    <property type="evidence" value="ECO:0007669"/>
    <property type="project" value="InterPro"/>
</dbReference>
<dbReference type="SUPFAM" id="SSF47986">
    <property type="entry name" value="DEATH domain"/>
    <property type="match status" value="1"/>
</dbReference>
<keyword evidence="6" id="KW-0645">Protease</keyword>
<keyword evidence="1 4" id="KW-0853">WD repeat</keyword>
<dbReference type="PROSITE" id="PS50209">
    <property type="entry name" value="CARD"/>
    <property type="match status" value="1"/>
</dbReference>
<keyword evidence="6" id="KW-0378">Hydrolase</keyword>
<dbReference type="CDD" id="cd00200">
    <property type="entry name" value="WD40"/>
    <property type="match status" value="1"/>
</dbReference>
<dbReference type="Gene3D" id="1.25.40.370">
    <property type="match status" value="1"/>
</dbReference>
<dbReference type="PROSITE" id="PS50294">
    <property type="entry name" value="WD_REPEATS_REGION"/>
    <property type="match status" value="1"/>
</dbReference>
<dbReference type="Gene3D" id="2.130.10.10">
    <property type="entry name" value="YVTN repeat-like/Quinoprotein amine dehydrogenase"/>
    <property type="match status" value="2"/>
</dbReference>
<protein>
    <submittedName>
        <fullName evidence="6">Putative apoptotic protease-activating factor 1</fullName>
    </submittedName>
</protein>
<name>A0A2G8LAI9_STIJA</name>
<keyword evidence="2" id="KW-0053">Apoptosis</keyword>
<comment type="caution">
    <text evidence="6">The sequence shown here is derived from an EMBL/GenBank/DDBJ whole genome shotgun (WGS) entry which is preliminary data.</text>
</comment>
<dbReference type="InterPro" id="IPR036322">
    <property type="entry name" value="WD40_repeat_dom_sf"/>
</dbReference>
<evidence type="ECO:0000259" key="5">
    <source>
        <dbReference type="PROSITE" id="PS50209"/>
    </source>
</evidence>
<dbReference type="CDD" id="cd01671">
    <property type="entry name" value="CARD"/>
    <property type="match status" value="1"/>
</dbReference>
<dbReference type="InterPro" id="IPR001680">
    <property type="entry name" value="WD40_rpt"/>
</dbReference>
<dbReference type="STRING" id="307972.A0A2G8LAI9"/>
<accession>A0A2G8LAI9</accession>
<dbReference type="Gene3D" id="3.40.50.300">
    <property type="entry name" value="P-loop containing nucleotide triphosphate hydrolases"/>
    <property type="match status" value="1"/>
</dbReference>
<dbReference type="PANTHER" id="PTHR22845:SF5">
    <property type="entry name" value="APOPTOTIC PROTEASE-ACTIVATING FACTOR 1"/>
    <property type="match status" value="1"/>
</dbReference>
<dbReference type="InterPro" id="IPR041452">
    <property type="entry name" value="APAF1_C"/>
</dbReference>
<dbReference type="PANTHER" id="PTHR22845">
    <property type="entry name" value="APOPTOTIC PROTEASE-ACTIVATING FACTOR 1"/>
    <property type="match status" value="1"/>
</dbReference>
<dbReference type="Pfam" id="PF00931">
    <property type="entry name" value="NB-ARC"/>
    <property type="match status" value="1"/>
</dbReference>
<keyword evidence="7" id="KW-1185">Reference proteome</keyword>
<evidence type="ECO:0000256" key="3">
    <source>
        <dbReference type="ARBA" id="ARBA00022737"/>
    </source>
</evidence>
<evidence type="ECO:0000256" key="4">
    <source>
        <dbReference type="PROSITE-ProRule" id="PRU00221"/>
    </source>
</evidence>
<dbReference type="PROSITE" id="PS50082">
    <property type="entry name" value="WD_REPEATS_2"/>
    <property type="match status" value="3"/>
</dbReference>
<dbReference type="SUPFAM" id="SSF52540">
    <property type="entry name" value="P-loop containing nucleoside triphosphate hydrolases"/>
    <property type="match status" value="1"/>
</dbReference>
<dbReference type="GO" id="GO:0008233">
    <property type="term" value="F:peptidase activity"/>
    <property type="evidence" value="ECO:0007669"/>
    <property type="project" value="UniProtKB-KW"/>
</dbReference>
<dbReference type="Pfam" id="PF00400">
    <property type="entry name" value="WD40"/>
    <property type="match status" value="4"/>
</dbReference>
<dbReference type="InterPro" id="IPR042197">
    <property type="entry name" value="Apaf_helical"/>
</dbReference>
<proteinExistence type="predicted"/>
<dbReference type="Pfam" id="PF21296">
    <property type="entry name" value="WHD_APAF1"/>
    <property type="match status" value="1"/>
</dbReference>
<dbReference type="AlphaFoldDB" id="A0A2G8LAI9"/>
<dbReference type="SMART" id="SM00320">
    <property type="entry name" value="WD40"/>
    <property type="match status" value="7"/>
</dbReference>
<reference evidence="6 7" key="1">
    <citation type="journal article" date="2017" name="PLoS Biol.">
        <title>The sea cucumber genome provides insights into morphological evolution and visceral regeneration.</title>
        <authorList>
            <person name="Zhang X."/>
            <person name="Sun L."/>
            <person name="Yuan J."/>
            <person name="Sun Y."/>
            <person name="Gao Y."/>
            <person name="Zhang L."/>
            <person name="Li S."/>
            <person name="Dai H."/>
            <person name="Hamel J.F."/>
            <person name="Liu C."/>
            <person name="Yu Y."/>
            <person name="Liu S."/>
            <person name="Lin W."/>
            <person name="Guo K."/>
            <person name="Jin S."/>
            <person name="Xu P."/>
            <person name="Storey K.B."/>
            <person name="Huan P."/>
            <person name="Zhang T."/>
            <person name="Zhou Y."/>
            <person name="Zhang J."/>
            <person name="Lin C."/>
            <person name="Li X."/>
            <person name="Xing L."/>
            <person name="Huo D."/>
            <person name="Sun M."/>
            <person name="Wang L."/>
            <person name="Mercier A."/>
            <person name="Li F."/>
            <person name="Yang H."/>
            <person name="Xiang J."/>
        </authorList>
    </citation>
    <scope>NUCLEOTIDE SEQUENCE [LARGE SCALE GENOMIC DNA]</scope>
    <source>
        <strain evidence="6">Shaxun</strain>
        <tissue evidence="6">Muscle</tissue>
    </source>
</reference>
<feature type="repeat" description="WD" evidence="4">
    <location>
        <begin position="640"/>
        <end position="681"/>
    </location>
</feature>
<keyword evidence="3" id="KW-0677">Repeat</keyword>
<dbReference type="Proteomes" id="UP000230750">
    <property type="component" value="Unassembled WGS sequence"/>
</dbReference>
<dbReference type="Pfam" id="PF17908">
    <property type="entry name" value="APAF1_C"/>
    <property type="match status" value="1"/>
</dbReference>
<dbReference type="InterPro" id="IPR048975">
    <property type="entry name" value="WHD_APAF1"/>
</dbReference>
<dbReference type="InterPro" id="IPR002182">
    <property type="entry name" value="NB-ARC"/>
</dbReference>
<dbReference type="InterPro" id="IPR011029">
    <property type="entry name" value="DEATH-like_dom_sf"/>
</dbReference>
<sequence length="893" mass="99129">MGIPLTEKARILLLSNKERLSRDFMAEHIVSYLVQMSAITPADMSDILDEKTERLKSAALLDMVIKKGQGAYNALYSAFKEQYSWLAPILHDGVTRDGYDSDDDQGYSTSEIQTILSKGGVPPRPRVYVDRPQLIQMIRHSLRKLKDNPGFVVVHGMGGVGKSILAAEALRDSTVLKVGKVDKGELLVKAQNLCARLDQNQSRNPPRNLEEARDRLRAILHEQYPCCLLIYDDVWSPKVLQGIDVQARILITTRDKSVTDSVAGPVYDVPLGDGGFSEAQSLRFLASWSKQEVKSLPPAAKAIAQESKGSPLILSIIGGLLSDSPHRWEFYAEKLKARNYSRLRKASTYEYRSVDEAIGTSVDELSEPLQEMYKDLAVFNPGVKIPGKVLSIYWNMPVEDVEEEIIPLVNKSLLRQEWLDSLDCMVYTIHDLLMDFLKHLVPDQKKLHTKFARRFAEHCGNKFETLEDDSYIHWHIAMHAAEGEAYDILQPVLCGWNWIVRKTEVTGPSSLLNDLINYTPLLEDGDKRMANQIKSFISVNAHLLIQRPPPDMIQLALNSEEKSPLYQMALNLIKQSKCGTYLKWVNRDNQPNSLMLASQVHDGIAHCAEFSPDGGSIVSCGEDGTVQIRDSSSAQIEKTFSGHEDDVSWCCFSPEGDLVMSCSIIGEVIIWESLTGEVVKSVPTGSSDMVVMCQFSHDSQSFGFCSLSGNIGVGDLSTFEVATHQVCNAGVSSMSFSPDDAKIIASAYDVTARVIMTHSGQEMVSYTNHKYHLVWCDFFPCGNRVASADAAEVHIWDPESGKREHMVSVKGAYILRCAISNNGKLVAGALSDCTVWLWECNTFTAVAVHHGHTSWIYSVAFDPSDERLVTAADDGTVMVWKAVTDSPANLHAA</sequence>
<feature type="domain" description="CARD" evidence="5">
    <location>
        <begin position="5"/>
        <end position="81"/>
    </location>
</feature>
<evidence type="ECO:0000313" key="7">
    <source>
        <dbReference type="Proteomes" id="UP000230750"/>
    </source>
</evidence>
<dbReference type="Gene3D" id="1.10.533.10">
    <property type="entry name" value="Death Domain, Fas"/>
    <property type="match status" value="1"/>
</dbReference>